<evidence type="ECO:0000256" key="1">
    <source>
        <dbReference type="ARBA" id="ARBA00004430"/>
    </source>
</evidence>
<accession>A0A836C250</accession>
<dbReference type="Gene3D" id="3.80.10.10">
    <property type="entry name" value="Ribonuclease Inhibitor"/>
    <property type="match status" value="1"/>
</dbReference>
<proteinExistence type="predicted"/>
<evidence type="ECO:0000313" key="3">
    <source>
        <dbReference type="Proteomes" id="UP000612055"/>
    </source>
</evidence>
<protein>
    <submittedName>
        <fullName evidence="2">Uncharacterized protein</fullName>
    </submittedName>
</protein>
<dbReference type="SUPFAM" id="SSF52047">
    <property type="entry name" value="RNI-like"/>
    <property type="match status" value="1"/>
</dbReference>
<dbReference type="GO" id="GO:0005930">
    <property type="term" value="C:axoneme"/>
    <property type="evidence" value="ECO:0007669"/>
    <property type="project" value="UniProtKB-SubCell"/>
</dbReference>
<dbReference type="EMBL" id="JAEHOE010000019">
    <property type="protein sequence ID" value="KAG2496303.1"/>
    <property type="molecule type" value="Genomic_DNA"/>
</dbReference>
<name>A0A836C250_9CHLO</name>
<gene>
    <name evidence="2" type="ORF">HYH03_005536</name>
</gene>
<reference evidence="2" key="1">
    <citation type="journal article" date="2020" name="bioRxiv">
        <title>Comparative genomics of Chlamydomonas.</title>
        <authorList>
            <person name="Craig R.J."/>
            <person name="Hasan A.R."/>
            <person name="Ness R.W."/>
            <person name="Keightley P.D."/>
        </authorList>
    </citation>
    <scope>NUCLEOTIDE SEQUENCE</scope>
    <source>
        <strain evidence="2">CCAP 11/70</strain>
    </source>
</reference>
<comment type="caution">
    <text evidence="2">The sequence shown here is derived from an EMBL/GenBank/DDBJ whole genome shotgun (WGS) entry which is preliminary data.</text>
</comment>
<evidence type="ECO:0000313" key="2">
    <source>
        <dbReference type="EMBL" id="KAG2496303.1"/>
    </source>
</evidence>
<sequence>MASRSRRTTKSTPAKAVGLTDVLRALSADAALSLVEHLAAAGCLPAARLTCRCLRQLVDGDVQELKLKVEWDSVPLWLEGKASLSHFTRLSTVTLELLDDKDEETGSLSSLLTLPFVKEPLATRQGIDTLTVTIWGAPSQHPAAAISGPAFLGLAALLPRLESLDLSGLSTASLECGPADLHVMYQGLSGLPCLEELALRTPSHLPGVQALANTLITLRLGVNNKFGNDNEDCDTWIDPATVQALVQLTSLRCLWLTRFALEEDEDEVDEDEPGAAGGLLGLLCHLPPALEVLCLPQCRLDVWELEGTAAVQHFEGNSYLRQGRITALELSSLSEAPVLPTLARDVLLRCSALGPRLERLHLTSVLVDGLRAGEDCEPVRALLQRCDRVEPAKELRAGPACSLEDLLWAHEALGPPSLISLYGLPAEWHSISFYLGNGPQAAQAPLPDPATVLQKAVQRLPSAQPGTAGRGAGGQGPSRVLLLHGPAAGKLARRKPANLAKGVAALSSRLADPALLRGAQALPPAAAVLLECGEAEGAAAAVERAARAEGYEVARVPRGVTPITRDVHYLRAVAQQPGQPFTSHEALAWALRPVVEEAWAAATHLSLRQRLEWALRVRKAVAGLPAFVAC</sequence>
<dbReference type="OrthoDB" id="563069at2759"/>
<dbReference type="Proteomes" id="UP000612055">
    <property type="component" value="Unassembled WGS sequence"/>
</dbReference>
<dbReference type="InterPro" id="IPR032675">
    <property type="entry name" value="LRR_dom_sf"/>
</dbReference>
<keyword evidence="3" id="KW-1185">Reference proteome</keyword>
<organism evidence="2 3">
    <name type="scientific">Edaphochlamys debaryana</name>
    <dbReference type="NCBI Taxonomy" id="47281"/>
    <lineage>
        <taxon>Eukaryota</taxon>
        <taxon>Viridiplantae</taxon>
        <taxon>Chlorophyta</taxon>
        <taxon>core chlorophytes</taxon>
        <taxon>Chlorophyceae</taxon>
        <taxon>CS clade</taxon>
        <taxon>Chlamydomonadales</taxon>
        <taxon>Chlamydomonadales incertae sedis</taxon>
        <taxon>Edaphochlamys</taxon>
    </lineage>
</organism>
<dbReference type="AlphaFoldDB" id="A0A836C250"/>
<comment type="subcellular location">
    <subcellularLocation>
        <location evidence="1">Cytoplasm</location>
        <location evidence="1">Cytoskeleton</location>
        <location evidence="1">Cilium axoneme</location>
    </subcellularLocation>
</comment>